<comment type="caution">
    <text evidence="11">The sequence shown here is derived from an EMBL/GenBank/DDBJ whole genome shotgun (WGS) entry which is preliminary data.</text>
</comment>
<comment type="subcellular location">
    <subcellularLocation>
        <location evidence="1 10">Golgi apparatus membrane</location>
        <topology evidence="1 10">Single-pass type II membrane protein</topology>
    </subcellularLocation>
</comment>
<keyword evidence="3 10" id="KW-0328">Glycosyltransferase</keyword>
<dbReference type="Pfam" id="PF01762">
    <property type="entry name" value="Galactosyl_T"/>
    <property type="match status" value="1"/>
</dbReference>
<dbReference type="GO" id="GO:0016758">
    <property type="term" value="F:hexosyltransferase activity"/>
    <property type="evidence" value="ECO:0007669"/>
    <property type="project" value="InterPro"/>
</dbReference>
<keyword evidence="9 10" id="KW-0472">Membrane</keyword>
<evidence type="ECO:0000256" key="6">
    <source>
        <dbReference type="ARBA" id="ARBA00022968"/>
    </source>
</evidence>
<protein>
    <recommendedName>
        <fullName evidence="10">Hexosyltransferase</fullName>
        <ecNumber evidence="10">2.4.1.-</ecNumber>
    </recommendedName>
</protein>
<evidence type="ECO:0000313" key="11">
    <source>
        <dbReference type="EMBL" id="KAF2896982.1"/>
    </source>
</evidence>
<dbReference type="GO" id="GO:0000139">
    <property type="term" value="C:Golgi membrane"/>
    <property type="evidence" value="ECO:0007669"/>
    <property type="project" value="UniProtKB-SubCell"/>
</dbReference>
<dbReference type="GO" id="GO:0008194">
    <property type="term" value="F:UDP-glycosyltransferase activity"/>
    <property type="evidence" value="ECO:0007669"/>
    <property type="project" value="TreeGrafter"/>
</dbReference>
<dbReference type="GO" id="GO:0006493">
    <property type="term" value="P:protein O-linked glycosylation"/>
    <property type="evidence" value="ECO:0007669"/>
    <property type="project" value="TreeGrafter"/>
</dbReference>
<evidence type="ECO:0000256" key="7">
    <source>
        <dbReference type="ARBA" id="ARBA00022989"/>
    </source>
</evidence>
<proteinExistence type="inferred from homology"/>
<dbReference type="Gene3D" id="3.90.550.50">
    <property type="match status" value="1"/>
</dbReference>
<accession>A0A8K0GCP1</accession>
<dbReference type="PANTHER" id="PTHR11214">
    <property type="entry name" value="BETA-1,3-N-ACETYLGLUCOSAMINYLTRANSFERASE"/>
    <property type="match status" value="1"/>
</dbReference>
<keyword evidence="5 10" id="KW-0812">Transmembrane</keyword>
<keyword evidence="12" id="KW-1185">Reference proteome</keyword>
<keyword evidence="4" id="KW-0808">Transferase</keyword>
<organism evidence="11 12">
    <name type="scientific">Ignelater luminosus</name>
    <name type="common">Cucubano</name>
    <name type="synonym">Pyrophorus luminosus</name>
    <dbReference type="NCBI Taxonomy" id="2038154"/>
    <lineage>
        <taxon>Eukaryota</taxon>
        <taxon>Metazoa</taxon>
        <taxon>Ecdysozoa</taxon>
        <taxon>Arthropoda</taxon>
        <taxon>Hexapoda</taxon>
        <taxon>Insecta</taxon>
        <taxon>Pterygota</taxon>
        <taxon>Neoptera</taxon>
        <taxon>Endopterygota</taxon>
        <taxon>Coleoptera</taxon>
        <taxon>Polyphaga</taxon>
        <taxon>Elateriformia</taxon>
        <taxon>Elateroidea</taxon>
        <taxon>Elateridae</taxon>
        <taxon>Agrypninae</taxon>
        <taxon>Pyrophorini</taxon>
        <taxon>Ignelater</taxon>
    </lineage>
</organism>
<keyword evidence="8 10" id="KW-0333">Golgi apparatus</keyword>
<dbReference type="PANTHER" id="PTHR11214:SF349">
    <property type="entry name" value="BETA-1,3-GALACTOSYLTRANSFERASE BRN"/>
    <property type="match status" value="1"/>
</dbReference>
<dbReference type="OrthoDB" id="5957813at2759"/>
<keyword evidence="7 10" id="KW-1133">Transmembrane helix</keyword>
<evidence type="ECO:0000256" key="4">
    <source>
        <dbReference type="ARBA" id="ARBA00022679"/>
    </source>
</evidence>
<keyword evidence="6 10" id="KW-0735">Signal-anchor</keyword>
<reference evidence="11" key="1">
    <citation type="submission" date="2019-08" db="EMBL/GenBank/DDBJ databases">
        <title>The genome of the North American firefly Photinus pyralis.</title>
        <authorList>
            <consortium name="Photinus pyralis genome working group"/>
            <person name="Fallon T.R."/>
            <person name="Sander Lower S.E."/>
            <person name="Weng J.-K."/>
        </authorList>
    </citation>
    <scope>NUCLEOTIDE SEQUENCE</scope>
    <source>
        <strain evidence="11">TRF0915ILg1</strain>
        <tissue evidence="11">Whole body</tissue>
    </source>
</reference>
<evidence type="ECO:0000256" key="5">
    <source>
        <dbReference type="ARBA" id="ARBA00022692"/>
    </source>
</evidence>
<evidence type="ECO:0000256" key="1">
    <source>
        <dbReference type="ARBA" id="ARBA00004323"/>
    </source>
</evidence>
<evidence type="ECO:0000256" key="9">
    <source>
        <dbReference type="ARBA" id="ARBA00023136"/>
    </source>
</evidence>
<evidence type="ECO:0000313" key="12">
    <source>
        <dbReference type="Proteomes" id="UP000801492"/>
    </source>
</evidence>
<dbReference type="AlphaFoldDB" id="A0A8K0GCP1"/>
<evidence type="ECO:0000256" key="3">
    <source>
        <dbReference type="ARBA" id="ARBA00022676"/>
    </source>
</evidence>
<dbReference type="InterPro" id="IPR002659">
    <property type="entry name" value="Glyco_trans_31"/>
</dbReference>
<name>A0A8K0GCP1_IGNLU</name>
<feature type="transmembrane region" description="Helical" evidence="10">
    <location>
        <begin position="12"/>
        <end position="35"/>
    </location>
</feature>
<dbReference type="EC" id="2.4.1.-" evidence="10"/>
<dbReference type="EMBL" id="VTPC01004579">
    <property type="protein sequence ID" value="KAF2896982.1"/>
    <property type="molecule type" value="Genomic_DNA"/>
</dbReference>
<sequence length="368" mass="43866">MLLRSTFLKLKIKYLIVIIVVCFLIRIFGVFTHLFEKDYYKTFEYPYNGNIHISVQQLRYNQKPDIPPINFYNYEYIIDCHEKCTSDSNIVPLRLVYIVKSSPENFDRRVVIRNTWGYEHRFSDVEIRTIFVLGTRHDNELQEIINNESAQFKDIVQANFTDSYFNNTIKTMMGLKWAVKFCSASKFYMFVDDDYYVSTKNVLRFVRNPANYPQYLQESNHKTKNVSVIHQTRIEDFELPEDVRLYAGYVFFSAPHRHFTSKWYVSLEEYPYHMWPPYVTAGAYVLSLEALMDMYYTSFYTQHFRFDDVYLGLLAKKATIEPFHCDHFYFYKNPYESQGYSFTIASHGYDSPAELLQVWTDQKSLGNA</sequence>
<evidence type="ECO:0000256" key="8">
    <source>
        <dbReference type="ARBA" id="ARBA00023034"/>
    </source>
</evidence>
<evidence type="ECO:0000256" key="2">
    <source>
        <dbReference type="ARBA" id="ARBA00008661"/>
    </source>
</evidence>
<dbReference type="FunFam" id="3.90.550.50:FF:000042">
    <property type="entry name" value="Hexosyltransferase"/>
    <property type="match status" value="1"/>
</dbReference>
<evidence type="ECO:0000256" key="10">
    <source>
        <dbReference type="RuleBase" id="RU363063"/>
    </source>
</evidence>
<gene>
    <name evidence="11" type="ORF">ILUMI_09189</name>
</gene>
<dbReference type="Proteomes" id="UP000801492">
    <property type="component" value="Unassembled WGS sequence"/>
</dbReference>
<comment type="similarity">
    <text evidence="2 10">Belongs to the glycosyltransferase 31 family.</text>
</comment>